<name>A0A336M871_CULSO</name>
<feature type="compositionally biased region" description="Basic and acidic residues" evidence="1">
    <location>
        <begin position="137"/>
        <end position="151"/>
    </location>
</feature>
<dbReference type="EMBL" id="UFQT01000673">
    <property type="protein sequence ID" value="SSX26405.1"/>
    <property type="molecule type" value="Genomic_DNA"/>
</dbReference>
<evidence type="ECO:0000256" key="1">
    <source>
        <dbReference type="SAM" id="MobiDB-lite"/>
    </source>
</evidence>
<organism evidence="2">
    <name type="scientific">Culicoides sonorensis</name>
    <name type="common">Biting midge</name>
    <dbReference type="NCBI Taxonomy" id="179676"/>
    <lineage>
        <taxon>Eukaryota</taxon>
        <taxon>Metazoa</taxon>
        <taxon>Ecdysozoa</taxon>
        <taxon>Arthropoda</taxon>
        <taxon>Hexapoda</taxon>
        <taxon>Insecta</taxon>
        <taxon>Pterygota</taxon>
        <taxon>Neoptera</taxon>
        <taxon>Endopterygota</taxon>
        <taxon>Diptera</taxon>
        <taxon>Nematocera</taxon>
        <taxon>Chironomoidea</taxon>
        <taxon>Ceratopogonidae</taxon>
        <taxon>Ceratopogoninae</taxon>
        <taxon>Culicoides</taxon>
        <taxon>Monoculicoides</taxon>
    </lineage>
</organism>
<evidence type="ECO:0000313" key="2">
    <source>
        <dbReference type="EMBL" id="SSX26405.1"/>
    </source>
</evidence>
<feature type="region of interest" description="Disordered" evidence="1">
    <location>
        <begin position="183"/>
        <end position="231"/>
    </location>
</feature>
<gene>
    <name evidence="2" type="primary">CSON013392</name>
</gene>
<reference evidence="2" key="1">
    <citation type="submission" date="2018-07" db="EMBL/GenBank/DDBJ databases">
        <authorList>
            <person name="Quirk P.G."/>
            <person name="Krulwich T.A."/>
        </authorList>
    </citation>
    <scope>NUCLEOTIDE SEQUENCE</scope>
</reference>
<feature type="compositionally biased region" description="Basic and acidic residues" evidence="1">
    <location>
        <begin position="183"/>
        <end position="193"/>
    </location>
</feature>
<dbReference type="AlphaFoldDB" id="A0A336M871"/>
<feature type="compositionally biased region" description="Basic and acidic residues" evidence="1">
    <location>
        <begin position="109"/>
        <end position="129"/>
    </location>
</feature>
<dbReference type="VEuPathDB" id="VectorBase:CSON013392"/>
<feature type="region of interest" description="Disordered" evidence="1">
    <location>
        <begin position="102"/>
        <end position="160"/>
    </location>
</feature>
<proteinExistence type="predicted"/>
<sequence>MAFNWDALDIGNVELEHSQNYFDTRHIEHERLNEQNEEFVEKIIQRSKPIAVFKGKRLLDEFQSCDDQPGKGIIQQNAKKRRIEVNLKKPEPKIRKLEAQPKRSVQQIKKPEQKLKQFDQKSKKPELQTKKFGLQKIKNESKPVQKKENVPRRSVKGPTVPRMSRLTQYAEAYTQKRRAMIERHKKEQEEKNKPKQFRARSLPKFIKAQKLAERRRSEEENKENVSKKEVVPKVINKRTKLRRSRSLLQ</sequence>
<accession>A0A336M871</accession>
<protein>
    <submittedName>
        <fullName evidence="2">CSON013392 protein</fullName>
    </submittedName>
</protein>
<feature type="compositionally biased region" description="Basic and acidic residues" evidence="1">
    <location>
        <begin position="210"/>
        <end position="231"/>
    </location>
</feature>